<dbReference type="AlphaFoldDB" id="A0A091MKV0"/>
<organism evidence="1 2">
    <name type="scientific">Acanthisitta chloris</name>
    <name type="common">rifleman</name>
    <dbReference type="NCBI Taxonomy" id="57068"/>
    <lineage>
        <taxon>Eukaryota</taxon>
        <taxon>Metazoa</taxon>
        <taxon>Chordata</taxon>
        <taxon>Craniata</taxon>
        <taxon>Vertebrata</taxon>
        <taxon>Euteleostomi</taxon>
        <taxon>Archelosauria</taxon>
        <taxon>Archosauria</taxon>
        <taxon>Dinosauria</taxon>
        <taxon>Saurischia</taxon>
        <taxon>Theropoda</taxon>
        <taxon>Coelurosauria</taxon>
        <taxon>Aves</taxon>
        <taxon>Neognathae</taxon>
        <taxon>Neoaves</taxon>
        <taxon>Telluraves</taxon>
        <taxon>Australaves</taxon>
        <taxon>Passeriformes</taxon>
        <taxon>Acanthisittidae</taxon>
        <taxon>Acanthisitta</taxon>
    </lineage>
</organism>
<dbReference type="InterPro" id="IPR040943">
    <property type="entry name" value="DUF5571"/>
</dbReference>
<accession>A0A091MKV0</accession>
<evidence type="ECO:0000313" key="1">
    <source>
        <dbReference type="EMBL" id="KFP76446.1"/>
    </source>
</evidence>
<dbReference type="Proteomes" id="UP000053537">
    <property type="component" value="Unassembled WGS sequence"/>
</dbReference>
<gene>
    <name evidence="1" type="ORF">N310_07521</name>
</gene>
<name>A0A091MKV0_9PASS</name>
<feature type="non-terminal residue" evidence="1">
    <location>
        <position position="97"/>
    </location>
</feature>
<dbReference type="EMBL" id="KK830890">
    <property type="protein sequence ID" value="KFP76446.1"/>
    <property type="molecule type" value="Genomic_DNA"/>
</dbReference>
<dbReference type="Pfam" id="PF17732">
    <property type="entry name" value="DUF5571"/>
    <property type="match status" value="1"/>
</dbReference>
<protein>
    <submittedName>
        <fullName evidence="1">Uncharacterized protein C12orf50</fullName>
    </submittedName>
</protein>
<keyword evidence="2" id="KW-1185">Reference proteome</keyword>
<proteinExistence type="predicted"/>
<feature type="non-terminal residue" evidence="1">
    <location>
        <position position="1"/>
    </location>
</feature>
<sequence>PNKLNLMFLSAAVPLQRDVVGGILHPAHYQDSLRNQENIPLLICLPRISNIIVQVDDEEDDEEDEEMDYVSTWVPKTAADIEEARAIKEICYISGKY</sequence>
<reference evidence="1 2" key="1">
    <citation type="submission" date="2014-04" db="EMBL/GenBank/DDBJ databases">
        <title>Genome evolution of avian class.</title>
        <authorList>
            <person name="Zhang G."/>
            <person name="Li C."/>
        </authorList>
    </citation>
    <scope>NUCLEOTIDE SEQUENCE [LARGE SCALE GENOMIC DNA]</scope>
    <source>
        <strain evidence="1">BGI_N310</strain>
    </source>
</reference>
<evidence type="ECO:0000313" key="2">
    <source>
        <dbReference type="Proteomes" id="UP000053537"/>
    </source>
</evidence>